<evidence type="ECO:0000256" key="3">
    <source>
        <dbReference type="SAM" id="MobiDB-lite"/>
    </source>
</evidence>
<feature type="domain" description="TIL" evidence="4">
    <location>
        <begin position="65"/>
        <end position="120"/>
    </location>
</feature>
<dbReference type="GO" id="GO:0030414">
    <property type="term" value="F:peptidase inhibitor activity"/>
    <property type="evidence" value="ECO:0007669"/>
    <property type="project" value="UniProtKB-KW"/>
</dbReference>
<dbReference type="Pfam" id="PF01826">
    <property type="entry name" value="TIL"/>
    <property type="match status" value="2"/>
</dbReference>
<sequence length="687" mass="78596">MPLRRRKVVLGQYRRCDLSRHVLFTISNHEDSQVFALILDPTHPGDRTACLVNTLPIHDETCYWPNEIYEPCFGGCAEISCDNPRNHLRPCYPYCEPGCVCEEPYVRDDRTHQCVLPQDCSPTQMGIPVPSKRSGQPGNPPAKMVGRLPRSHIKRDNLQEISDTDASMSHMEDFRRAAEVSRMGNYFNIVIAPPPIKALQPRKTLLSDTQTIPAKNDICDANRIYDYDDPEGMKRHSFVDERRNWRKKALLKSYDQDHKEWDDRRYEHEVPKYLDEPDAKYFGGPERQDVDRSESLYRGQRRYDDTEKTNLMHKTRSAEVGHQPSFSDKEPDKKAAFTMTCERVHERYEPCFAGCAAVTCDNPRERLHPCYPFCEPGCICIQPYVRDDRTHKCVLPEECSNSKLLEHHRRHYIGEPTRVQIDITPPDAFYTETTTGKNINSHVNEIAKDADDLGDWLYNQFFKTIESQVVNNTNQKETLTRRSGSNYKMKKPKRTNKWSKGKKKYRKRSRSKKKKNLLRINENDSLFDISSSSSSDSSGSSSESVSSDEFHEKDDFHDTDNEHGHKKIVMINKKPKPPLPSFIFLPNVDTPFYPPIGLPPPPIVPMYPMVPVPPVVPLLPIPDNCETSSIPSTTNGVTTKSMDTSKTTLEETTEAVPQETETEAGQTEATATEITKTDTETPKPNAL</sequence>
<dbReference type="Proteomes" id="UP000789524">
    <property type="component" value="Unassembled WGS sequence"/>
</dbReference>
<dbReference type="Gene3D" id="2.10.25.10">
    <property type="entry name" value="Laminin"/>
    <property type="match status" value="2"/>
</dbReference>
<evidence type="ECO:0000259" key="4">
    <source>
        <dbReference type="Pfam" id="PF01826"/>
    </source>
</evidence>
<organism evidence="5 6">
    <name type="scientific">Danaus chrysippus</name>
    <name type="common">African queen</name>
    <dbReference type="NCBI Taxonomy" id="151541"/>
    <lineage>
        <taxon>Eukaryota</taxon>
        <taxon>Metazoa</taxon>
        <taxon>Ecdysozoa</taxon>
        <taxon>Arthropoda</taxon>
        <taxon>Hexapoda</taxon>
        <taxon>Insecta</taxon>
        <taxon>Pterygota</taxon>
        <taxon>Neoptera</taxon>
        <taxon>Endopterygota</taxon>
        <taxon>Lepidoptera</taxon>
        <taxon>Glossata</taxon>
        <taxon>Ditrysia</taxon>
        <taxon>Papilionoidea</taxon>
        <taxon>Nymphalidae</taxon>
        <taxon>Danainae</taxon>
        <taxon>Danaini</taxon>
        <taxon>Danaina</taxon>
        <taxon>Danaus</taxon>
        <taxon>Anosia</taxon>
    </lineage>
</organism>
<keyword evidence="1" id="KW-0646">Protease inhibitor</keyword>
<dbReference type="SUPFAM" id="SSF57567">
    <property type="entry name" value="Serine protease inhibitors"/>
    <property type="match status" value="2"/>
</dbReference>
<feature type="region of interest" description="Disordered" evidence="3">
    <location>
        <begin position="481"/>
        <end position="563"/>
    </location>
</feature>
<dbReference type="InterPro" id="IPR051368">
    <property type="entry name" value="SerProtInhib-TIL_Domain"/>
</dbReference>
<protein>
    <submittedName>
        <fullName evidence="5">(African queen) hypothetical protein</fullName>
    </submittedName>
</protein>
<dbReference type="CDD" id="cd19941">
    <property type="entry name" value="TIL"/>
    <property type="match status" value="2"/>
</dbReference>
<dbReference type="AlphaFoldDB" id="A0A8J2VTI9"/>
<dbReference type="PANTHER" id="PTHR23259">
    <property type="entry name" value="RIDDLE"/>
    <property type="match status" value="1"/>
</dbReference>
<feature type="region of interest" description="Disordered" evidence="3">
    <location>
        <begin position="627"/>
        <end position="687"/>
    </location>
</feature>
<feature type="compositionally biased region" description="Basic residues" evidence="3">
    <location>
        <begin position="488"/>
        <end position="517"/>
    </location>
</feature>
<evidence type="ECO:0000313" key="6">
    <source>
        <dbReference type="Proteomes" id="UP000789524"/>
    </source>
</evidence>
<evidence type="ECO:0000256" key="1">
    <source>
        <dbReference type="ARBA" id="ARBA00022690"/>
    </source>
</evidence>
<feature type="region of interest" description="Disordered" evidence="3">
    <location>
        <begin position="128"/>
        <end position="147"/>
    </location>
</feature>
<dbReference type="PANTHER" id="PTHR23259:SF70">
    <property type="entry name" value="ACCESSORY GLAND PROTEIN ACP62F-RELATED"/>
    <property type="match status" value="1"/>
</dbReference>
<keyword evidence="2" id="KW-1015">Disulfide bond</keyword>
<feature type="compositionally biased region" description="Basic and acidic residues" evidence="3">
    <location>
        <begin position="548"/>
        <end position="563"/>
    </location>
</feature>
<dbReference type="EMBL" id="CAKASE010000051">
    <property type="protein sequence ID" value="CAG9564681.1"/>
    <property type="molecule type" value="Genomic_DNA"/>
</dbReference>
<feature type="compositionally biased region" description="Low complexity" evidence="3">
    <location>
        <begin position="663"/>
        <end position="674"/>
    </location>
</feature>
<comment type="caution">
    <text evidence="5">The sequence shown here is derived from an EMBL/GenBank/DDBJ whole genome shotgun (WGS) entry which is preliminary data.</text>
</comment>
<dbReference type="InterPro" id="IPR002919">
    <property type="entry name" value="TIL_dom"/>
</dbReference>
<evidence type="ECO:0000256" key="2">
    <source>
        <dbReference type="ARBA" id="ARBA00023157"/>
    </source>
</evidence>
<accession>A0A8J2VTI9</accession>
<feature type="compositionally biased region" description="Low complexity" evidence="3">
    <location>
        <begin position="524"/>
        <end position="547"/>
    </location>
</feature>
<proteinExistence type="predicted"/>
<feature type="compositionally biased region" description="Polar residues" evidence="3">
    <location>
        <begin position="627"/>
        <end position="647"/>
    </location>
</feature>
<keyword evidence="6" id="KW-1185">Reference proteome</keyword>
<evidence type="ECO:0000313" key="5">
    <source>
        <dbReference type="EMBL" id="CAG9564681.1"/>
    </source>
</evidence>
<name>A0A8J2VTI9_9NEOP</name>
<reference evidence="5" key="1">
    <citation type="submission" date="2021-09" db="EMBL/GenBank/DDBJ databases">
        <authorList>
            <person name="Martin H S."/>
        </authorList>
    </citation>
    <scope>NUCLEOTIDE SEQUENCE</scope>
</reference>
<feature type="domain" description="TIL" evidence="4">
    <location>
        <begin position="344"/>
        <end position="399"/>
    </location>
</feature>
<gene>
    <name evidence="5" type="ORF">DCHRY22_LOCUS5643</name>
</gene>
<dbReference type="InterPro" id="IPR036084">
    <property type="entry name" value="Ser_inhib-like_sf"/>
</dbReference>
<dbReference type="OrthoDB" id="7491005at2759"/>